<name>A0A172TZE2_9BACT</name>
<feature type="transmembrane region" description="Helical" evidence="1">
    <location>
        <begin position="245"/>
        <end position="262"/>
    </location>
</feature>
<dbReference type="OrthoDB" id="290051at2"/>
<feature type="transmembrane region" description="Helical" evidence="1">
    <location>
        <begin position="212"/>
        <end position="233"/>
    </location>
</feature>
<sequence length="375" mass="42711">MGTIRFLLALAVVIVHSSPLFGIELVPGYLAVQSFYIISGFLMAFVYNEKYIYSTRPNYLFLSNRFLKLYPLYFLVVLLVALLSITFGLTLGDWGKFRFYYELYTQSPQSIVALVTVFLSNLTLIGQDIVTFFSINKSDGNFHFLGLQENIQLQELLFIPIAWTVAVELIFYFLSPLVLAKRIKTVVASIILILGIRLLLFEFAGANKGFTIYRFAPTEFFWFLLGVLSYKLVKQNRLPGASNGAILLLFVISLLFSYRYLPSGINDILVFSSIFAFSPAIFYRFSKNKVDKFLGDLCYPMYLGHALLSIIVNVNSFPKPFGTGLPLVLLTILFSIAVNKYFLQPFEKYRQGRLRAPKTKINQEEIKQKPAPTFA</sequence>
<feature type="transmembrane region" description="Helical" evidence="1">
    <location>
        <begin position="297"/>
        <end position="317"/>
    </location>
</feature>
<keyword evidence="4" id="KW-1185">Reference proteome</keyword>
<protein>
    <recommendedName>
        <fullName evidence="2">Acyltransferase 3 domain-containing protein</fullName>
    </recommendedName>
</protein>
<reference evidence="4" key="1">
    <citation type="submission" date="2015-01" db="EMBL/GenBank/DDBJ databases">
        <title>Flavisolibacter sp./LCS9/ whole genome sequencing.</title>
        <authorList>
            <person name="Kim M.K."/>
            <person name="Srinivasan S."/>
            <person name="Lee J.-J."/>
        </authorList>
    </citation>
    <scope>NUCLEOTIDE SEQUENCE [LARGE SCALE GENOMIC DNA]</scope>
    <source>
        <strain evidence="4">LCS9</strain>
    </source>
</reference>
<dbReference type="InterPro" id="IPR002656">
    <property type="entry name" value="Acyl_transf_3_dom"/>
</dbReference>
<accession>A0A172TZE2</accession>
<evidence type="ECO:0000256" key="1">
    <source>
        <dbReference type="SAM" id="Phobius"/>
    </source>
</evidence>
<dbReference type="GO" id="GO:0000271">
    <property type="term" value="P:polysaccharide biosynthetic process"/>
    <property type="evidence" value="ECO:0007669"/>
    <property type="project" value="TreeGrafter"/>
</dbReference>
<feature type="transmembrane region" description="Helical" evidence="1">
    <location>
        <begin position="186"/>
        <end position="206"/>
    </location>
</feature>
<evidence type="ECO:0000313" key="4">
    <source>
        <dbReference type="Proteomes" id="UP000077177"/>
    </source>
</evidence>
<dbReference type="RefSeq" id="WP_066406923.1">
    <property type="nucleotide sequence ID" value="NZ_CP011390.1"/>
</dbReference>
<dbReference type="InterPro" id="IPR050879">
    <property type="entry name" value="Acyltransferase_3"/>
</dbReference>
<feature type="domain" description="Acyltransferase 3" evidence="2">
    <location>
        <begin position="4"/>
        <end position="338"/>
    </location>
</feature>
<dbReference type="STRING" id="1492898.SY85_20190"/>
<organism evidence="3 4">
    <name type="scientific">Flavisolibacter tropicus</name>
    <dbReference type="NCBI Taxonomy" id="1492898"/>
    <lineage>
        <taxon>Bacteria</taxon>
        <taxon>Pseudomonadati</taxon>
        <taxon>Bacteroidota</taxon>
        <taxon>Chitinophagia</taxon>
        <taxon>Chitinophagales</taxon>
        <taxon>Chitinophagaceae</taxon>
        <taxon>Flavisolibacter</taxon>
    </lineage>
</organism>
<dbReference type="GO" id="GO:0016020">
    <property type="term" value="C:membrane"/>
    <property type="evidence" value="ECO:0007669"/>
    <property type="project" value="TreeGrafter"/>
</dbReference>
<dbReference type="Pfam" id="PF01757">
    <property type="entry name" value="Acyl_transf_3"/>
    <property type="match status" value="1"/>
</dbReference>
<feature type="transmembrane region" description="Helical" evidence="1">
    <location>
        <begin position="323"/>
        <end position="343"/>
    </location>
</feature>
<keyword evidence="1" id="KW-0472">Membrane</keyword>
<proteinExistence type="predicted"/>
<evidence type="ECO:0000313" key="3">
    <source>
        <dbReference type="EMBL" id="ANE52455.1"/>
    </source>
</evidence>
<dbReference type="Proteomes" id="UP000077177">
    <property type="component" value="Chromosome"/>
</dbReference>
<feature type="transmembrane region" description="Helical" evidence="1">
    <location>
        <begin position="268"/>
        <end position="285"/>
    </location>
</feature>
<dbReference type="PANTHER" id="PTHR23028">
    <property type="entry name" value="ACETYLTRANSFERASE"/>
    <property type="match status" value="1"/>
</dbReference>
<feature type="transmembrane region" description="Helical" evidence="1">
    <location>
        <begin position="156"/>
        <end position="174"/>
    </location>
</feature>
<dbReference type="AlphaFoldDB" id="A0A172TZE2"/>
<gene>
    <name evidence="3" type="ORF">SY85_20190</name>
</gene>
<evidence type="ECO:0000259" key="2">
    <source>
        <dbReference type="Pfam" id="PF01757"/>
    </source>
</evidence>
<reference evidence="3 4" key="2">
    <citation type="journal article" date="2016" name="Int. J. Syst. Evol. Microbiol.">
        <title>Flavisolibacter tropicus sp. nov., isolated from tropical soil.</title>
        <authorList>
            <person name="Lee J.J."/>
            <person name="Kang M.S."/>
            <person name="Kim G.S."/>
            <person name="Lee C.S."/>
            <person name="Lim S."/>
            <person name="Lee J."/>
            <person name="Roh S.H."/>
            <person name="Kang H."/>
            <person name="Ha J.M."/>
            <person name="Bae S."/>
            <person name="Jung H.Y."/>
            <person name="Kim M.K."/>
        </authorList>
    </citation>
    <scope>NUCLEOTIDE SEQUENCE [LARGE SCALE GENOMIC DNA]</scope>
    <source>
        <strain evidence="3 4">LCS9</strain>
    </source>
</reference>
<dbReference type="EMBL" id="CP011390">
    <property type="protein sequence ID" value="ANE52455.1"/>
    <property type="molecule type" value="Genomic_DNA"/>
</dbReference>
<dbReference type="GO" id="GO:0016747">
    <property type="term" value="F:acyltransferase activity, transferring groups other than amino-acyl groups"/>
    <property type="evidence" value="ECO:0007669"/>
    <property type="project" value="InterPro"/>
</dbReference>
<feature type="transmembrane region" description="Helical" evidence="1">
    <location>
        <begin position="27"/>
        <end position="48"/>
    </location>
</feature>
<dbReference type="PANTHER" id="PTHR23028:SF53">
    <property type="entry name" value="ACYL_TRANSF_3 DOMAIN-CONTAINING PROTEIN"/>
    <property type="match status" value="1"/>
</dbReference>
<keyword evidence="1" id="KW-0812">Transmembrane</keyword>
<keyword evidence="1" id="KW-1133">Transmembrane helix</keyword>
<dbReference type="KEGG" id="fla:SY85_20190"/>
<feature type="transmembrane region" description="Helical" evidence="1">
    <location>
        <begin position="69"/>
        <end position="91"/>
    </location>
</feature>